<protein>
    <submittedName>
        <fullName evidence="6">Plant transposon protein</fullName>
    </submittedName>
</protein>
<comment type="cofactor">
    <cofactor evidence="1">
        <name>a divalent metal cation</name>
        <dbReference type="ChEBI" id="CHEBI:60240"/>
    </cofactor>
</comment>
<evidence type="ECO:0000256" key="3">
    <source>
        <dbReference type="SAM" id="Coils"/>
    </source>
</evidence>
<dbReference type="PANTHER" id="PTHR47150:SF6">
    <property type="entry name" value="OS01G0872900 PROTEIN"/>
    <property type="match status" value="1"/>
</dbReference>
<feature type="region of interest" description="Disordered" evidence="4">
    <location>
        <begin position="488"/>
        <end position="514"/>
    </location>
</feature>
<evidence type="ECO:0000256" key="4">
    <source>
        <dbReference type="SAM" id="MobiDB-lite"/>
    </source>
</evidence>
<evidence type="ECO:0000259" key="5">
    <source>
        <dbReference type="Pfam" id="PF13359"/>
    </source>
</evidence>
<dbReference type="AlphaFoldDB" id="A0A9N8HA79"/>
<comment type="caution">
    <text evidence="6">The sequence shown here is derived from an EMBL/GenBank/DDBJ whole genome shotgun (WGS) entry which is preliminary data.</text>
</comment>
<sequence>MDIDDTASYVQGDTVGIGSCFNEDGSINVDKYRLYAEQEDALLDLEESELQTLYQEEEEAEGNITMSLDDETRTTTTTATGRRKRRCKSIKPYYFDDEGNKIVLQPKQTIWYIMYVVSPTLDCQKFNHKFRRRFRMPYQQFLRMVDWSEDAQVFQRWRSKDAVGNSSSPLELMILGALRYLGRGLTFDDLEEYTAINEETHRQFFHVFITWGQDWLFPKFVRMPTTAAEYKAHQGEFNVAGLPGAGFSTDATNVIMWRCSHNLRQSNMGFKQSTPARTYNLTANHRHRILYTTRGHPSRWNDKTLAHFDEFMTGLHDGTILQDVTFHLFSWEGEVGKSSLEATKYSGAWGLVDNGYHKWACTQAPAKFNLLRSEERLSQWIESMRKDVECTFGILKGRWRILKTGIRLDGPEAADKTWLTCCALHNMLLECDGLDEWNGSVGENDVVEMRRHAPFAIQRLADDQLMSFGSRDHEQQCVMEEQQRRAVNRQRGQLQEEEDGVGEIAQESDDHLSGRAQQLAIDGSVRVNSLTYDDFRNRLVEHFDIQFRRHRVRWPERQRQQQQQQSTN</sequence>
<dbReference type="Proteomes" id="UP001153069">
    <property type="component" value="Unassembled WGS sequence"/>
</dbReference>
<evidence type="ECO:0000313" key="7">
    <source>
        <dbReference type="Proteomes" id="UP001153069"/>
    </source>
</evidence>
<keyword evidence="2" id="KW-0479">Metal-binding</keyword>
<accession>A0A9N8HA79</accession>
<reference evidence="6" key="1">
    <citation type="submission" date="2020-06" db="EMBL/GenBank/DDBJ databases">
        <authorList>
            <consortium name="Plant Systems Biology data submission"/>
        </authorList>
    </citation>
    <scope>NUCLEOTIDE SEQUENCE</scope>
    <source>
        <strain evidence="6">D6</strain>
    </source>
</reference>
<dbReference type="Pfam" id="PF13359">
    <property type="entry name" value="DDE_Tnp_4"/>
    <property type="match status" value="1"/>
</dbReference>
<dbReference type="InterPro" id="IPR027806">
    <property type="entry name" value="HARBI1_dom"/>
</dbReference>
<dbReference type="OrthoDB" id="42907at2759"/>
<keyword evidence="7" id="KW-1185">Reference proteome</keyword>
<evidence type="ECO:0000313" key="6">
    <source>
        <dbReference type="EMBL" id="CAB9502528.1"/>
    </source>
</evidence>
<dbReference type="EMBL" id="CAICTM010000138">
    <property type="protein sequence ID" value="CAB9502528.1"/>
    <property type="molecule type" value="Genomic_DNA"/>
</dbReference>
<gene>
    <name evidence="6" type="ORF">SEMRO_139_G065030.1</name>
</gene>
<evidence type="ECO:0000256" key="1">
    <source>
        <dbReference type="ARBA" id="ARBA00001968"/>
    </source>
</evidence>
<proteinExistence type="predicted"/>
<keyword evidence="3" id="KW-0175">Coiled coil</keyword>
<feature type="coiled-coil region" evidence="3">
    <location>
        <begin position="36"/>
        <end position="63"/>
    </location>
</feature>
<dbReference type="PANTHER" id="PTHR47150">
    <property type="entry name" value="OS12G0169200 PROTEIN"/>
    <property type="match status" value="1"/>
</dbReference>
<evidence type="ECO:0000256" key="2">
    <source>
        <dbReference type="ARBA" id="ARBA00022723"/>
    </source>
</evidence>
<organism evidence="6 7">
    <name type="scientific">Seminavis robusta</name>
    <dbReference type="NCBI Taxonomy" id="568900"/>
    <lineage>
        <taxon>Eukaryota</taxon>
        <taxon>Sar</taxon>
        <taxon>Stramenopiles</taxon>
        <taxon>Ochrophyta</taxon>
        <taxon>Bacillariophyta</taxon>
        <taxon>Bacillariophyceae</taxon>
        <taxon>Bacillariophycidae</taxon>
        <taxon>Naviculales</taxon>
        <taxon>Naviculaceae</taxon>
        <taxon>Seminavis</taxon>
    </lineage>
</organism>
<name>A0A9N8HA79_9STRA</name>
<feature type="domain" description="DDE Tnp4" evidence="5">
    <location>
        <begin position="262"/>
        <end position="426"/>
    </location>
</feature>
<dbReference type="GO" id="GO:0046872">
    <property type="term" value="F:metal ion binding"/>
    <property type="evidence" value="ECO:0007669"/>
    <property type="project" value="UniProtKB-KW"/>
</dbReference>